<dbReference type="AlphaFoldDB" id="A0A0A9GQ75"/>
<organism evidence="1">
    <name type="scientific">Arundo donax</name>
    <name type="common">Giant reed</name>
    <name type="synonym">Donax arundinaceus</name>
    <dbReference type="NCBI Taxonomy" id="35708"/>
    <lineage>
        <taxon>Eukaryota</taxon>
        <taxon>Viridiplantae</taxon>
        <taxon>Streptophyta</taxon>
        <taxon>Embryophyta</taxon>
        <taxon>Tracheophyta</taxon>
        <taxon>Spermatophyta</taxon>
        <taxon>Magnoliopsida</taxon>
        <taxon>Liliopsida</taxon>
        <taxon>Poales</taxon>
        <taxon>Poaceae</taxon>
        <taxon>PACMAD clade</taxon>
        <taxon>Arundinoideae</taxon>
        <taxon>Arundineae</taxon>
        <taxon>Arundo</taxon>
    </lineage>
</organism>
<name>A0A0A9GQ75_ARUDO</name>
<reference evidence="1" key="2">
    <citation type="journal article" date="2015" name="Data Brief">
        <title>Shoot transcriptome of the giant reed, Arundo donax.</title>
        <authorList>
            <person name="Barrero R.A."/>
            <person name="Guerrero F.D."/>
            <person name="Moolhuijzen P."/>
            <person name="Goolsby J.A."/>
            <person name="Tidwell J."/>
            <person name="Bellgard S.E."/>
            <person name="Bellgard M.I."/>
        </authorList>
    </citation>
    <scope>NUCLEOTIDE SEQUENCE</scope>
    <source>
        <tissue evidence="1">Shoot tissue taken approximately 20 cm above the soil surface</tissue>
    </source>
</reference>
<reference evidence="1" key="1">
    <citation type="submission" date="2014-09" db="EMBL/GenBank/DDBJ databases">
        <authorList>
            <person name="Magalhaes I.L.F."/>
            <person name="Oliveira U."/>
            <person name="Santos F.R."/>
            <person name="Vidigal T.H.D.A."/>
            <person name="Brescovit A.D."/>
            <person name="Santos A.J."/>
        </authorList>
    </citation>
    <scope>NUCLEOTIDE SEQUENCE</scope>
    <source>
        <tissue evidence="1">Shoot tissue taken approximately 20 cm above the soil surface</tissue>
    </source>
</reference>
<sequence length="23" mass="2469">MAMAITCMVGTGHNPCKGIWFEA</sequence>
<accession>A0A0A9GQ75</accession>
<proteinExistence type="predicted"/>
<dbReference type="EMBL" id="GBRH01172342">
    <property type="protein sequence ID" value="JAE25554.1"/>
    <property type="molecule type" value="Transcribed_RNA"/>
</dbReference>
<evidence type="ECO:0000313" key="1">
    <source>
        <dbReference type="EMBL" id="JAE25554.1"/>
    </source>
</evidence>
<protein>
    <submittedName>
        <fullName evidence="1">Uncharacterized protein</fullName>
    </submittedName>
</protein>